<dbReference type="PANTHER" id="PTHR42850">
    <property type="entry name" value="METALLOPHOSPHOESTERASE"/>
    <property type="match status" value="1"/>
</dbReference>
<dbReference type="RefSeq" id="WP_346246630.1">
    <property type="nucleotide sequence ID" value="NZ_JBDIZK010000005.1"/>
</dbReference>
<dbReference type="InterPro" id="IPR029052">
    <property type="entry name" value="Metallo-depent_PP-like"/>
</dbReference>
<dbReference type="EC" id="3.1.-.-" evidence="3"/>
<dbReference type="SUPFAM" id="SSF56300">
    <property type="entry name" value="Metallo-dependent phosphatases"/>
    <property type="match status" value="1"/>
</dbReference>
<evidence type="ECO:0000313" key="3">
    <source>
        <dbReference type="EMBL" id="MEN3747632.1"/>
    </source>
</evidence>
<dbReference type="EMBL" id="JBDIZK010000005">
    <property type="protein sequence ID" value="MEN3747632.1"/>
    <property type="molecule type" value="Genomic_DNA"/>
</dbReference>
<sequence length="265" mass="29396">MFSKIFRKAAPSPARDEPRGSVPPGQRLYAIGDIHGRLDLLDSLIARIEADDAARGASQTTLLFLGDLIDRGPESAQVVERLIEVKARFPETRFLLGNHEEVFLQALHDGTHGSVGALRYFLRIGGDATVLSYGVSDAEFRDSTFEQLFELVRDKVPQRHLDFLESFEDMIVIGDYAFVHAGVRPELPLARQKISDLRWIRDDFLTYRGPLEKIVVHGHSIANDVELRPNRIGLDTGAFASGVLTAMGFEGANRWLIQTEGTAAA</sequence>
<dbReference type="Pfam" id="PF00149">
    <property type="entry name" value="Metallophos"/>
    <property type="match status" value="1"/>
</dbReference>
<dbReference type="Gene3D" id="3.60.21.10">
    <property type="match status" value="1"/>
</dbReference>
<dbReference type="Proteomes" id="UP001427805">
    <property type="component" value="Unassembled WGS sequence"/>
</dbReference>
<reference evidence="3 4" key="1">
    <citation type="submission" date="2024-05" db="EMBL/GenBank/DDBJ databases">
        <title>Sphingomonas sp. HF-S3 16S ribosomal RNA gene Genome sequencing and assembly.</title>
        <authorList>
            <person name="Lee H."/>
        </authorList>
    </citation>
    <scope>NUCLEOTIDE SEQUENCE [LARGE SCALE GENOMIC DNA]</scope>
    <source>
        <strain evidence="3 4">HF-S3</strain>
    </source>
</reference>
<proteinExistence type="predicted"/>
<keyword evidence="4" id="KW-1185">Reference proteome</keyword>
<feature type="domain" description="Calcineurin-like phosphoesterase" evidence="2">
    <location>
        <begin position="27"/>
        <end position="223"/>
    </location>
</feature>
<name>A0ABV0B7S9_9SPHN</name>
<dbReference type="InterPro" id="IPR004843">
    <property type="entry name" value="Calcineurin-like_PHP"/>
</dbReference>
<keyword evidence="3" id="KW-0378">Hydrolase</keyword>
<dbReference type="PANTHER" id="PTHR42850:SF4">
    <property type="entry name" value="ZINC-DEPENDENT ENDOPOLYPHOSPHATASE"/>
    <property type="match status" value="1"/>
</dbReference>
<dbReference type="InterPro" id="IPR050126">
    <property type="entry name" value="Ap4A_hydrolase"/>
</dbReference>
<comment type="caution">
    <text evidence="3">The sequence shown here is derived from an EMBL/GenBank/DDBJ whole genome shotgun (WGS) entry which is preliminary data.</text>
</comment>
<evidence type="ECO:0000259" key="2">
    <source>
        <dbReference type="Pfam" id="PF00149"/>
    </source>
</evidence>
<dbReference type="CDD" id="cd00144">
    <property type="entry name" value="MPP_PPP_family"/>
    <property type="match status" value="1"/>
</dbReference>
<protein>
    <submittedName>
        <fullName evidence="3">Metallophosphoesterase family protein</fullName>
        <ecNumber evidence="3">3.1.-.-</ecNumber>
    </submittedName>
</protein>
<dbReference type="GO" id="GO:0016787">
    <property type="term" value="F:hydrolase activity"/>
    <property type="evidence" value="ECO:0007669"/>
    <property type="project" value="UniProtKB-KW"/>
</dbReference>
<accession>A0ABV0B7S9</accession>
<feature type="region of interest" description="Disordered" evidence="1">
    <location>
        <begin position="1"/>
        <end position="24"/>
    </location>
</feature>
<gene>
    <name evidence="3" type="ORF">TPR58_10665</name>
</gene>
<organism evidence="3 4">
    <name type="scientific">Sphingomonas rustica</name>
    <dbReference type="NCBI Taxonomy" id="3103142"/>
    <lineage>
        <taxon>Bacteria</taxon>
        <taxon>Pseudomonadati</taxon>
        <taxon>Pseudomonadota</taxon>
        <taxon>Alphaproteobacteria</taxon>
        <taxon>Sphingomonadales</taxon>
        <taxon>Sphingomonadaceae</taxon>
        <taxon>Sphingomonas</taxon>
    </lineage>
</organism>
<evidence type="ECO:0000256" key="1">
    <source>
        <dbReference type="SAM" id="MobiDB-lite"/>
    </source>
</evidence>
<evidence type="ECO:0000313" key="4">
    <source>
        <dbReference type="Proteomes" id="UP001427805"/>
    </source>
</evidence>